<dbReference type="EMBL" id="FOEG01000001">
    <property type="protein sequence ID" value="SEO53021.1"/>
    <property type="molecule type" value="Genomic_DNA"/>
</dbReference>
<evidence type="ECO:0000313" key="3">
    <source>
        <dbReference type="Proteomes" id="UP000199657"/>
    </source>
</evidence>
<organism evidence="2 3">
    <name type="scientific">Aquisalimonas asiatica</name>
    <dbReference type="NCBI Taxonomy" id="406100"/>
    <lineage>
        <taxon>Bacteria</taxon>
        <taxon>Pseudomonadati</taxon>
        <taxon>Pseudomonadota</taxon>
        <taxon>Gammaproteobacteria</taxon>
        <taxon>Chromatiales</taxon>
        <taxon>Ectothiorhodospiraceae</taxon>
        <taxon>Aquisalimonas</taxon>
    </lineage>
</organism>
<dbReference type="STRING" id="406100.SAMN04488052_101557"/>
<dbReference type="AlphaFoldDB" id="A0A1H8QG99"/>
<proteinExistence type="predicted"/>
<reference evidence="2 3" key="1">
    <citation type="submission" date="2016-10" db="EMBL/GenBank/DDBJ databases">
        <authorList>
            <person name="de Groot N.N."/>
        </authorList>
    </citation>
    <scope>NUCLEOTIDE SEQUENCE [LARGE SCALE GENOMIC DNA]</scope>
    <source>
        <strain evidence="2 3">CGMCC 1.6291</strain>
    </source>
</reference>
<keyword evidence="3" id="KW-1185">Reference proteome</keyword>
<evidence type="ECO:0000256" key="1">
    <source>
        <dbReference type="SAM" id="SignalP"/>
    </source>
</evidence>
<evidence type="ECO:0000313" key="2">
    <source>
        <dbReference type="EMBL" id="SEO53021.1"/>
    </source>
</evidence>
<dbReference type="Proteomes" id="UP000199657">
    <property type="component" value="Unassembled WGS sequence"/>
</dbReference>
<protein>
    <recommendedName>
        <fullName evidence="4">Outer membrane protein beta-barrel domain-containing protein</fullName>
    </recommendedName>
</protein>
<dbReference type="RefSeq" id="WP_139209122.1">
    <property type="nucleotide sequence ID" value="NZ_FOEG01000001.1"/>
</dbReference>
<accession>A0A1H8QG99</accession>
<keyword evidence="1" id="KW-0732">Signal</keyword>
<gene>
    <name evidence="2" type="ORF">SAMN04488052_101557</name>
</gene>
<feature type="signal peptide" evidence="1">
    <location>
        <begin position="1"/>
        <end position="22"/>
    </location>
</feature>
<feature type="chain" id="PRO_5011520022" description="Outer membrane protein beta-barrel domain-containing protein" evidence="1">
    <location>
        <begin position="23"/>
        <end position="183"/>
    </location>
</feature>
<sequence>MGSAMRLIVGVALALSAPTLVAFDEPRGESGWYAGAGARVLKLEGWQEGYGPSLLLGWKLPYQHAETPRSSIALEGELTGTTESLSRRAGDEREEADLVQAGAYLALNTFVGERFFHRVRLGVVAREFDRPGSTRLQGRLAFGLGAGLRLSDSLDVLVDAQTQYWSWPDDLLHEAGVTARWHF</sequence>
<evidence type="ECO:0008006" key="4">
    <source>
        <dbReference type="Google" id="ProtNLM"/>
    </source>
</evidence>
<name>A0A1H8QG99_9GAMM</name>